<organism evidence="1">
    <name type="scientific">Mycobacterium phage Pharb</name>
    <dbReference type="NCBI Taxonomy" id="3136626"/>
    <lineage>
        <taxon>Viruses</taxon>
    </lineage>
</organism>
<proteinExistence type="predicted"/>
<protein>
    <submittedName>
        <fullName evidence="1">Uncharacterized protein</fullName>
    </submittedName>
</protein>
<gene>
    <name evidence="1" type="primary">76</name>
    <name evidence="1" type="ORF">SEA_PHARB_76</name>
</gene>
<reference evidence="1" key="1">
    <citation type="submission" date="2024-04" db="EMBL/GenBank/DDBJ databases">
        <authorList>
            <person name="Bains C."/>
            <person name="Hallett B."/>
            <person name="Lee H."/>
            <person name="Redzematovic E."/>
            <person name="Hutchison K.W."/>
            <person name="Molloy S.D."/>
            <person name="Viland M.D."/>
            <person name="Lewis C.M."/>
            <person name="Garlena R.A."/>
            <person name="Russell D.A."/>
            <person name="Jacobs-Sera D."/>
            <person name="Hatfull G.F."/>
        </authorList>
    </citation>
    <scope>NUCLEOTIDE SEQUENCE</scope>
</reference>
<sequence>MYNTHVYGEAVAEFAEGARVALRPCSDAWMRGDRFGEVVEVGRTRVYVRLDRSGRRYPARPSDLAHMAAD</sequence>
<dbReference type="EMBL" id="PP750966">
    <property type="protein sequence ID" value="XCH43684.1"/>
    <property type="molecule type" value="Genomic_DNA"/>
</dbReference>
<name>A0AAU8GNY4_9VIRU</name>
<accession>A0AAU8GNY4</accession>
<evidence type="ECO:0000313" key="1">
    <source>
        <dbReference type="EMBL" id="XCH43684.1"/>
    </source>
</evidence>